<accession>A0A106QCF6</accession>
<proteinExistence type="predicted"/>
<dbReference type="Proteomes" id="UP000060630">
    <property type="component" value="Unassembled WGS sequence"/>
</dbReference>
<dbReference type="InterPro" id="IPR036465">
    <property type="entry name" value="vWFA_dom_sf"/>
</dbReference>
<dbReference type="Gene3D" id="3.40.50.410">
    <property type="entry name" value="von Willebrand factor, type A domain"/>
    <property type="match status" value="1"/>
</dbReference>
<dbReference type="InterPro" id="IPR019303">
    <property type="entry name" value="vWA_TerF_C"/>
</dbReference>
<protein>
    <recommendedName>
        <fullName evidence="1">VWFA domain-containing protein</fullName>
    </recommendedName>
</protein>
<sequence>MALTLNLEKSAQALKLNLEKAGIKVPNLDVGFAMDVSGSFDDEHKDGTTELLLTRMVPWGLTFDPDRKLDVFTFSNGAESVQDVGPIDERNYQGFVRRRIIDVKGYNGGTAYSHVLERFLEHFGWKDVVKKAGLLGRLLGKQDEIIQGEHKPSLVIVATDGDNNEPGDKERTMRVLRESEARKDQVYFLFLGISNQGSKFPFLETIGDKFSNTGFVAIPDLRKFNAMDDDALNEYLIGDELLAWFKAQSK</sequence>
<reference evidence="2 3" key="1">
    <citation type="submission" date="2015-11" db="EMBL/GenBank/DDBJ databases">
        <title>Expanding the genomic diversity of Burkholderia species for the development of highly accurate diagnostics.</title>
        <authorList>
            <person name="Sahl J."/>
            <person name="Keim P."/>
            <person name="Wagner D."/>
        </authorList>
    </citation>
    <scope>NUCLEOTIDE SEQUENCE [LARGE SCALE GENOMIC DNA]</scope>
    <source>
        <strain evidence="2 3">MSMB2087WGS</strain>
    </source>
</reference>
<feature type="domain" description="VWFA" evidence="1">
    <location>
        <begin position="29"/>
        <end position="241"/>
    </location>
</feature>
<dbReference type="EMBL" id="LPHD01000049">
    <property type="protein sequence ID" value="KWA84306.1"/>
    <property type="molecule type" value="Genomic_DNA"/>
</dbReference>
<comment type="caution">
    <text evidence="2">The sequence shown here is derived from an EMBL/GenBank/DDBJ whole genome shotgun (WGS) entry which is preliminary data.</text>
</comment>
<evidence type="ECO:0000259" key="1">
    <source>
        <dbReference type="PROSITE" id="PS50234"/>
    </source>
</evidence>
<dbReference type="AlphaFoldDB" id="A0A106QCF6"/>
<evidence type="ECO:0000313" key="2">
    <source>
        <dbReference type="EMBL" id="KWA84306.1"/>
    </source>
</evidence>
<dbReference type="RefSeq" id="WP_060192704.1">
    <property type="nucleotide sequence ID" value="NZ_LPHD01000049.1"/>
</dbReference>
<dbReference type="PROSITE" id="PS50234">
    <property type="entry name" value="VWFA"/>
    <property type="match status" value="1"/>
</dbReference>
<organism evidence="2 3">
    <name type="scientific">Burkholderia ubonensis</name>
    <dbReference type="NCBI Taxonomy" id="101571"/>
    <lineage>
        <taxon>Bacteria</taxon>
        <taxon>Pseudomonadati</taxon>
        <taxon>Pseudomonadota</taxon>
        <taxon>Betaproteobacteria</taxon>
        <taxon>Burkholderiales</taxon>
        <taxon>Burkholderiaceae</taxon>
        <taxon>Burkholderia</taxon>
        <taxon>Burkholderia cepacia complex</taxon>
    </lineage>
</organism>
<dbReference type="SUPFAM" id="SSF53300">
    <property type="entry name" value="vWA-like"/>
    <property type="match status" value="1"/>
</dbReference>
<dbReference type="InterPro" id="IPR002035">
    <property type="entry name" value="VWF_A"/>
</dbReference>
<gene>
    <name evidence="2" type="ORF">WL29_23400</name>
</gene>
<evidence type="ECO:0000313" key="3">
    <source>
        <dbReference type="Proteomes" id="UP000060630"/>
    </source>
</evidence>
<name>A0A106QCF6_9BURK</name>
<dbReference type="Pfam" id="PF10138">
    <property type="entry name" value="vWA-TerF-like"/>
    <property type="match status" value="1"/>
</dbReference>